<dbReference type="GO" id="GO:0046872">
    <property type="term" value="F:metal ion binding"/>
    <property type="evidence" value="ECO:0007669"/>
    <property type="project" value="UniProtKB-KW"/>
</dbReference>
<dbReference type="Pfam" id="PF02518">
    <property type="entry name" value="HATPase_c"/>
    <property type="match status" value="1"/>
</dbReference>
<dbReference type="InterPro" id="IPR014721">
    <property type="entry name" value="Ribsml_uS5_D2-typ_fold_subgr"/>
</dbReference>
<dbReference type="InterPro" id="IPR000565">
    <property type="entry name" value="Topo_IIA_B"/>
</dbReference>
<evidence type="ECO:0000256" key="9">
    <source>
        <dbReference type="ARBA" id="ARBA00023029"/>
    </source>
</evidence>
<dbReference type="Pfam" id="PF01751">
    <property type="entry name" value="Toprim"/>
    <property type="match status" value="1"/>
</dbReference>
<dbReference type="GO" id="GO:0005524">
    <property type="term" value="F:ATP binding"/>
    <property type="evidence" value="ECO:0007669"/>
    <property type="project" value="UniProtKB-KW"/>
</dbReference>
<dbReference type="PROSITE" id="PS00177">
    <property type="entry name" value="TOPOISOMERASE_II"/>
    <property type="match status" value="1"/>
</dbReference>
<evidence type="ECO:0000256" key="11">
    <source>
        <dbReference type="ARBA" id="ARBA00023235"/>
    </source>
</evidence>
<dbReference type="PRINTS" id="PR01159">
    <property type="entry name" value="DNAGYRASEB"/>
</dbReference>
<proteinExistence type="inferred from homology"/>
<dbReference type="InterPro" id="IPR018522">
    <property type="entry name" value="TopoIIA_CS"/>
</dbReference>
<evidence type="ECO:0000256" key="5">
    <source>
        <dbReference type="ARBA" id="ARBA00022723"/>
    </source>
</evidence>
<keyword evidence="9" id="KW-0799">Topoisomerase</keyword>
<keyword evidence="6" id="KW-0547">Nucleotide-binding</keyword>
<keyword evidence="8" id="KW-0460">Magnesium</keyword>
<name>A0AAW4J722_CLOPF</name>
<evidence type="ECO:0000259" key="12">
    <source>
        <dbReference type="SMART" id="SM00387"/>
    </source>
</evidence>
<organism evidence="13 14">
    <name type="scientific">Clostridium perfringens</name>
    <dbReference type="NCBI Taxonomy" id="1502"/>
    <lineage>
        <taxon>Bacteria</taxon>
        <taxon>Bacillati</taxon>
        <taxon>Bacillota</taxon>
        <taxon>Clostridia</taxon>
        <taxon>Eubacteriales</taxon>
        <taxon>Clostridiaceae</taxon>
        <taxon>Clostridium</taxon>
    </lineage>
</organism>
<gene>
    <name evidence="13" type="ORF">JJB47_11905</name>
</gene>
<dbReference type="PANTHER" id="PTHR45866">
    <property type="entry name" value="DNA GYRASE/TOPOISOMERASE SUBUNIT B"/>
    <property type="match status" value="1"/>
</dbReference>
<dbReference type="Pfam" id="PF00204">
    <property type="entry name" value="DNA_gyraseB"/>
    <property type="match status" value="1"/>
</dbReference>
<dbReference type="InterPro" id="IPR003594">
    <property type="entry name" value="HATPase_dom"/>
</dbReference>
<dbReference type="CDD" id="cd16928">
    <property type="entry name" value="HATPase_GyrB-like"/>
    <property type="match status" value="1"/>
</dbReference>
<evidence type="ECO:0000256" key="2">
    <source>
        <dbReference type="ARBA" id="ARBA00001946"/>
    </source>
</evidence>
<dbReference type="SUPFAM" id="SSF54211">
    <property type="entry name" value="Ribosomal protein S5 domain 2-like"/>
    <property type="match status" value="1"/>
</dbReference>
<dbReference type="InterPro" id="IPR013760">
    <property type="entry name" value="Topo_IIA-like_dom_sf"/>
</dbReference>
<dbReference type="FunFam" id="3.30.565.10:FF:000002">
    <property type="entry name" value="DNA gyrase subunit B"/>
    <property type="match status" value="1"/>
</dbReference>
<dbReference type="Pfam" id="PF00986">
    <property type="entry name" value="DNA_gyraseB_C"/>
    <property type="match status" value="1"/>
</dbReference>
<dbReference type="NCBIfam" id="NF004189">
    <property type="entry name" value="PRK05644.1"/>
    <property type="match status" value="1"/>
</dbReference>
<comment type="caution">
    <text evidence="13">The sequence shown here is derived from an EMBL/GenBank/DDBJ whole genome shotgun (WGS) entry which is preliminary data.</text>
</comment>
<dbReference type="EC" id="5.6.2.2" evidence="4"/>
<dbReference type="Gene3D" id="3.30.565.10">
    <property type="entry name" value="Histidine kinase-like ATPase, C-terminal domain"/>
    <property type="match status" value="1"/>
</dbReference>
<dbReference type="InterPro" id="IPR013759">
    <property type="entry name" value="Topo_IIA_B_C"/>
</dbReference>
<evidence type="ECO:0000313" key="14">
    <source>
        <dbReference type="Proteomes" id="UP000668068"/>
    </source>
</evidence>
<evidence type="ECO:0000256" key="7">
    <source>
        <dbReference type="ARBA" id="ARBA00022840"/>
    </source>
</evidence>
<evidence type="ECO:0000256" key="8">
    <source>
        <dbReference type="ARBA" id="ARBA00022842"/>
    </source>
</evidence>
<dbReference type="InterPro" id="IPR036890">
    <property type="entry name" value="HATPase_C_sf"/>
</dbReference>
<dbReference type="InterPro" id="IPR020568">
    <property type="entry name" value="Ribosomal_Su5_D2-typ_SF"/>
</dbReference>
<evidence type="ECO:0000256" key="10">
    <source>
        <dbReference type="ARBA" id="ARBA00023125"/>
    </source>
</evidence>
<keyword evidence="11" id="KW-0413">Isomerase</keyword>
<evidence type="ECO:0000256" key="4">
    <source>
        <dbReference type="ARBA" id="ARBA00012895"/>
    </source>
</evidence>
<dbReference type="InterPro" id="IPR013506">
    <property type="entry name" value="Topo_IIA_bsu_dom2"/>
</dbReference>
<dbReference type="CDD" id="cd00822">
    <property type="entry name" value="TopoII_Trans_DNA_gyrase"/>
    <property type="match status" value="1"/>
</dbReference>
<evidence type="ECO:0000313" key="13">
    <source>
        <dbReference type="EMBL" id="MBO3359476.1"/>
    </source>
</evidence>
<dbReference type="SMART" id="SM00387">
    <property type="entry name" value="HATPase_c"/>
    <property type="match status" value="1"/>
</dbReference>
<keyword evidence="10" id="KW-0238">DNA-binding</keyword>
<feature type="domain" description="Histidine kinase/HSP90-like ATPase" evidence="12">
    <location>
        <begin position="30"/>
        <end position="174"/>
    </location>
</feature>
<dbReference type="Gene3D" id="3.40.50.670">
    <property type="match status" value="1"/>
</dbReference>
<evidence type="ECO:0000256" key="1">
    <source>
        <dbReference type="ARBA" id="ARBA00000185"/>
    </source>
</evidence>
<accession>A0AAW4J722</accession>
<dbReference type="SUPFAM" id="SSF55874">
    <property type="entry name" value="ATPase domain of HSP90 chaperone/DNA topoisomerase II/histidine kinase"/>
    <property type="match status" value="1"/>
</dbReference>
<comment type="cofactor">
    <cofactor evidence="2">
        <name>Mg(2+)</name>
        <dbReference type="ChEBI" id="CHEBI:18420"/>
    </cofactor>
</comment>
<dbReference type="AlphaFoldDB" id="A0AAW4J722"/>
<reference evidence="13" key="1">
    <citation type="submission" date="2020-12" db="EMBL/GenBank/DDBJ databases">
        <title>Comparative genomics of Clostridium perfringens reveals patterns of host-associated phylogenetic clades and virulence factors.</title>
        <authorList>
            <person name="Smith A.H."/>
            <person name="Geier R."/>
        </authorList>
    </citation>
    <scope>NUCLEOTIDE SEQUENCE</scope>
    <source>
        <strain evidence="13">CHD30677R</strain>
    </source>
</reference>
<dbReference type="PANTHER" id="PTHR45866:SF1">
    <property type="entry name" value="DNA GYRASE SUBUNIT B, MITOCHONDRIAL"/>
    <property type="match status" value="1"/>
</dbReference>
<dbReference type="Gene3D" id="3.30.230.10">
    <property type="match status" value="1"/>
</dbReference>
<dbReference type="GO" id="GO:0034335">
    <property type="term" value="F:DNA negative supercoiling activity"/>
    <property type="evidence" value="ECO:0007669"/>
    <property type="project" value="UniProtKB-ARBA"/>
</dbReference>
<dbReference type="EMBL" id="JAENQP010000007">
    <property type="protein sequence ID" value="MBO3359476.1"/>
    <property type="molecule type" value="Genomic_DNA"/>
</dbReference>
<dbReference type="Proteomes" id="UP000668068">
    <property type="component" value="Unassembled WGS sequence"/>
</dbReference>
<sequence length="627" mass="71269">MKQQYDESNIEILEGLDPVRKRPGMYIGSTDTRGLHHCVYEIVDNSIDEALTGNCSLIYVSINEDNSITVKDNGRGIPCGIHPKMNKSTLEVILTVLHAGGKFNGKGYKVSGGLHGVGSSVVNALSKHMIATVHRDGNIYRQEYKCGKPITSVDIIGKCEDTGTEITFLPDDTIFETTIFNYNTLMNRFRESAFLNKSISITLEDKRKGKEQLKEFHFEGGLKEFIEYVDSDKEVLHDVIYIEKFNNENNFGIECAFQYINDYVKSIYTYANNINTIEGGTHLSGFKEGFLKAINTIGKDMELIKKDFITSDIEEGLSLVVSVKLQEPQFEGQTKTKLGSSFARSLTSEMVSDYLEIFFKENEETTRVIVEKLLQTQKFRENMKKNKDLEKKKQSLNRNKLPGKLADCSSKDPKKCEIHIVEGDSAGGSAKQGRDRKFQAILSSKGKIINCEKTTLNRLLDSEEIKAFIAAIGTGIGEDFDISKLRYERIHLLQDADSDGVGHIRVLWLTFIYRHMRELIEQGHVYFDVPPLYKNVIGKEIHYTYSENEQLKFLDEHKKVGNIQRFKGLGEMSANQLWETTLNPDTRILQQVTIEDAIACDKMISLLMGQEVKPRKDFIKKFLQEEK</sequence>
<evidence type="ECO:0000256" key="3">
    <source>
        <dbReference type="ARBA" id="ARBA00010708"/>
    </source>
</evidence>
<keyword evidence="5" id="KW-0479">Metal-binding</keyword>
<keyword evidence="7" id="KW-0067">ATP-binding</keyword>
<evidence type="ECO:0000256" key="6">
    <source>
        <dbReference type="ARBA" id="ARBA00022741"/>
    </source>
</evidence>
<protein>
    <recommendedName>
        <fullName evidence="4">DNA topoisomerase (ATP-hydrolyzing)</fullName>
        <ecNumber evidence="4">5.6.2.2</ecNumber>
    </recommendedName>
</protein>
<dbReference type="SMART" id="SM00433">
    <property type="entry name" value="TOP2c"/>
    <property type="match status" value="1"/>
</dbReference>
<dbReference type="GO" id="GO:0006265">
    <property type="term" value="P:DNA topological change"/>
    <property type="evidence" value="ECO:0007669"/>
    <property type="project" value="InterPro"/>
</dbReference>
<dbReference type="InterPro" id="IPR006171">
    <property type="entry name" value="TOPRIM_dom"/>
</dbReference>
<dbReference type="PRINTS" id="PR00418">
    <property type="entry name" value="TPI2FAMILY"/>
</dbReference>
<dbReference type="InterPro" id="IPR001241">
    <property type="entry name" value="Topo_IIA"/>
</dbReference>
<dbReference type="InterPro" id="IPR002288">
    <property type="entry name" value="DNA_gyrase_B_C"/>
</dbReference>
<dbReference type="SUPFAM" id="SSF56719">
    <property type="entry name" value="Type II DNA topoisomerase"/>
    <property type="match status" value="1"/>
</dbReference>
<comment type="catalytic activity">
    <reaction evidence="1">
        <text>ATP-dependent breakage, passage and rejoining of double-stranded DNA.</text>
        <dbReference type="EC" id="5.6.2.2"/>
    </reaction>
</comment>
<comment type="similarity">
    <text evidence="3">Belongs to the type II topoisomerase GyrB family.</text>
</comment>
<dbReference type="GO" id="GO:0003677">
    <property type="term" value="F:DNA binding"/>
    <property type="evidence" value="ECO:0007669"/>
    <property type="project" value="UniProtKB-KW"/>
</dbReference>